<dbReference type="SMART" id="SM00248">
    <property type="entry name" value="ANK"/>
    <property type="match status" value="4"/>
</dbReference>
<organism evidence="4 5">
    <name type="scientific">Solea senegalensis</name>
    <name type="common">Senegalese sole</name>
    <dbReference type="NCBI Taxonomy" id="28829"/>
    <lineage>
        <taxon>Eukaryota</taxon>
        <taxon>Metazoa</taxon>
        <taxon>Chordata</taxon>
        <taxon>Craniata</taxon>
        <taxon>Vertebrata</taxon>
        <taxon>Euteleostomi</taxon>
        <taxon>Actinopterygii</taxon>
        <taxon>Neopterygii</taxon>
        <taxon>Teleostei</taxon>
        <taxon>Neoteleostei</taxon>
        <taxon>Acanthomorphata</taxon>
        <taxon>Carangaria</taxon>
        <taxon>Pleuronectiformes</taxon>
        <taxon>Pleuronectoidei</taxon>
        <taxon>Soleidae</taxon>
        <taxon>Solea</taxon>
    </lineage>
</organism>
<keyword evidence="5" id="KW-1185">Reference proteome</keyword>
<protein>
    <submittedName>
        <fullName evidence="4">Ankyrin repeat domain-containing protein 66-like</fullName>
    </submittedName>
</protein>
<dbReference type="PROSITE" id="PS50297">
    <property type="entry name" value="ANK_REP_REGION"/>
    <property type="match status" value="2"/>
</dbReference>
<dbReference type="EMBL" id="JAGKHQ010000018">
    <property type="protein sequence ID" value="KAG7486852.1"/>
    <property type="molecule type" value="Genomic_DNA"/>
</dbReference>
<accession>A0AAV6QBT0</accession>
<dbReference type="PANTHER" id="PTHR24201:SF15">
    <property type="entry name" value="ANKYRIN REPEAT DOMAIN-CONTAINING PROTEIN 66"/>
    <property type="match status" value="1"/>
</dbReference>
<sequence length="154" mass="17473">MSDLHQAAAAGNYEKVKEILRHKKCSPNERDIEWRNKTPLHWAAGNGQTEMVRVLIDNGARTCLRTEHGWTPAHYAAEGGHLAVLQLLHSFHAPMDKRDECGDRPVRVAEIYGHCDCVEFLQKAELECQAYRRMSAEQGIAMDDSDEEWSDNGK</sequence>
<dbReference type="Pfam" id="PF12796">
    <property type="entry name" value="Ank_2"/>
    <property type="match status" value="1"/>
</dbReference>
<evidence type="ECO:0000313" key="4">
    <source>
        <dbReference type="EMBL" id="KAG7486852.1"/>
    </source>
</evidence>
<evidence type="ECO:0000313" key="5">
    <source>
        <dbReference type="Proteomes" id="UP000693946"/>
    </source>
</evidence>
<dbReference type="InterPro" id="IPR002110">
    <property type="entry name" value="Ankyrin_rpt"/>
</dbReference>
<dbReference type="PANTHER" id="PTHR24201">
    <property type="entry name" value="ANK_REP_REGION DOMAIN-CONTAINING PROTEIN"/>
    <property type="match status" value="1"/>
</dbReference>
<gene>
    <name evidence="4" type="ORF">JOB18_040640</name>
</gene>
<feature type="repeat" description="ANK" evidence="3">
    <location>
        <begin position="68"/>
        <end position="100"/>
    </location>
</feature>
<proteinExistence type="predicted"/>
<comment type="caution">
    <text evidence="4">The sequence shown here is derived from an EMBL/GenBank/DDBJ whole genome shotgun (WGS) entry which is preliminary data.</text>
</comment>
<evidence type="ECO:0000256" key="1">
    <source>
        <dbReference type="ARBA" id="ARBA00022737"/>
    </source>
</evidence>
<evidence type="ECO:0000256" key="3">
    <source>
        <dbReference type="PROSITE-ProRule" id="PRU00023"/>
    </source>
</evidence>
<evidence type="ECO:0000256" key="2">
    <source>
        <dbReference type="ARBA" id="ARBA00023043"/>
    </source>
</evidence>
<name>A0AAV6QBT0_SOLSE</name>
<dbReference type="Proteomes" id="UP000693946">
    <property type="component" value="Linkage Group LG6"/>
</dbReference>
<keyword evidence="2 3" id="KW-0040">ANK repeat</keyword>
<reference evidence="4 5" key="1">
    <citation type="journal article" date="2021" name="Sci. Rep.">
        <title>Chromosome anchoring in Senegalese sole (Solea senegalensis) reveals sex-associated markers and genome rearrangements in flatfish.</title>
        <authorList>
            <person name="Guerrero-Cozar I."/>
            <person name="Gomez-Garrido J."/>
            <person name="Berbel C."/>
            <person name="Martinez-Blanch J.F."/>
            <person name="Alioto T."/>
            <person name="Claros M.G."/>
            <person name="Gagnaire P.A."/>
            <person name="Manchado M."/>
        </authorList>
    </citation>
    <scope>NUCLEOTIDE SEQUENCE [LARGE SCALE GENOMIC DNA]</scope>
    <source>
        <strain evidence="4">Sse05_10M</strain>
    </source>
</reference>
<dbReference type="PROSITE" id="PS50088">
    <property type="entry name" value="ANK_REPEAT"/>
    <property type="match status" value="2"/>
</dbReference>
<dbReference type="InterPro" id="IPR050776">
    <property type="entry name" value="Ank_Repeat/CDKN_Inhibitor"/>
</dbReference>
<dbReference type="AlphaFoldDB" id="A0AAV6QBT0"/>
<keyword evidence="1" id="KW-0677">Repeat</keyword>
<feature type="repeat" description="ANK" evidence="3">
    <location>
        <begin position="35"/>
        <end position="67"/>
    </location>
</feature>